<comment type="catalytic activity">
    <reaction evidence="8 11">
        <text>thymidine + ATP = dTMP + ADP + H(+)</text>
        <dbReference type="Rhea" id="RHEA:19129"/>
        <dbReference type="ChEBI" id="CHEBI:15378"/>
        <dbReference type="ChEBI" id="CHEBI:17748"/>
        <dbReference type="ChEBI" id="CHEBI:30616"/>
        <dbReference type="ChEBI" id="CHEBI:63528"/>
        <dbReference type="ChEBI" id="CHEBI:456216"/>
        <dbReference type="EC" id="2.7.1.21"/>
    </reaction>
</comment>
<feature type="binding site" evidence="10">
    <location>
        <begin position="166"/>
        <end position="169"/>
    </location>
    <ligand>
        <name>substrate</name>
    </ligand>
</feature>
<dbReference type="InterPro" id="IPR020633">
    <property type="entry name" value="Thymidine_kinase_CS"/>
</dbReference>
<evidence type="ECO:0000256" key="4">
    <source>
        <dbReference type="ARBA" id="ARBA00022679"/>
    </source>
</evidence>
<dbReference type="GO" id="GO:0046104">
    <property type="term" value="P:thymidine metabolic process"/>
    <property type="evidence" value="ECO:0007669"/>
    <property type="project" value="TreeGrafter"/>
</dbReference>
<keyword evidence="7 8" id="KW-0067">ATP-binding</keyword>
<dbReference type="STRING" id="234267.Acid_3198"/>
<dbReference type="HAMAP" id="MF_00124">
    <property type="entry name" value="Thymidine_kinase"/>
    <property type="match status" value="1"/>
</dbReference>
<feature type="active site" description="Proton acceptor" evidence="8 9">
    <location>
        <position position="90"/>
    </location>
</feature>
<feature type="binding site" evidence="8">
    <location>
        <position position="146"/>
    </location>
    <ligand>
        <name>Zn(2+)</name>
        <dbReference type="ChEBI" id="CHEBI:29105"/>
    </ligand>
</feature>
<keyword evidence="8" id="KW-0479">Metal-binding</keyword>
<evidence type="ECO:0000256" key="6">
    <source>
        <dbReference type="ARBA" id="ARBA00022777"/>
    </source>
</evidence>
<dbReference type="EC" id="2.7.1.21" evidence="2 8"/>
<evidence type="ECO:0000256" key="8">
    <source>
        <dbReference type="HAMAP-Rule" id="MF_00124"/>
    </source>
</evidence>
<dbReference type="Pfam" id="PF00265">
    <property type="entry name" value="TK"/>
    <property type="match status" value="1"/>
</dbReference>
<dbReference type="InterPro" id="IPR027417">
    <property type="entry name" value="P-loop_NTPase"/>
</dbReference>
<dbReference type="PROSITE" id="PS00603">
    <property type="entry name" value="TK_CELLULAR_TYPE"/>
    <property type="match status" value="1"/>
</dbReference>
<feature type="binding site" evidence="8">
    <location>
        <begin position="16"/>
        <end position="23"/>
    </location>
    <ligand>
        <name>ATP</name>
        <dbReference type="ChEBI" id="CHEBI:30616"/>
    </ligand>
</feature>
<dbReference type="KEGG" id="sus:Acid_3198"/>
<dbReference type="EMBL" id="CP000473">
    <property type="protein sequence ID" value="ABJ84175.1"/>
    <property type="molecule type" value="Genomic_DNA"/>
</dbReference>
<dbReference type="InParanoid" id="Q022C8"/>
<dbReference type="Gene3D" id="3.40.50.300">
    <property type="entry name" value="P-loop containing nucleotide triphosphate hydrolases"/>
    <property type="match status" value="1"/>
</dbReference>
<dbReference type="Gene3D" id="3.30.60.20">
    <property type="match status" value="1"/>
</dbReference>
<keyword evidence="6 8" id="KW-0418">Kinase</keyword>
<evidence type="ECO:0000256" key="12">
    <source>
        <dbReference type="RuleBase" id="RU004165"/>
    </source>
</evidence>
<evidence type="ECO:0000256" key="5">
    <source>
        <dbReference type="ARBA" id="ARBA00022741"/>
    </source>
</evidence>
<dbReference type="SUPFAM" id="SSF57716">
    <property type="entry name" value="Glucocorticoid receptor-like (DNA-binding domain)"/>
    <property type="match status" value="1"/>
</dbReference>
<reference evidence="13" key="1">
    <citation type="submission" date="2006-10" db="EMBL/GenBank/DDBJ databases">
        <title>Complete sequence of Solibacter usitatus Ellin6076.</title>
        <authorList>
            <consortium name="US DOE Joint Genome Institute"/>
            <person name="Copeland A."/>
            <person name="Lucas S."/>
            <person name="Lapidus A."/>
            <person name="Barry K."/>
            <person name="Detter J.C."/>
            <person name="Glavina del Rio T."/>
            <person name="Hammon N."/>
            <person name="Israni S."/>
            <person name="Dalin E."/>
            <person name="Tice H."/>
            <person name="Pitluck S."/>
            <person name="Thompson L.S."/>
            <person name="Brettin T."/>
            <person name="Bruce D."/>
            <person name="Han C."/>
            <person name="Tapia R."/>
            <person name="Gilna P."/>
            <person name="Schmutz J."/>
            <person name="Larimer F."/>
            <person name="Land M."/>
            <person name="Hauser L."/>
            <person name="Kyrpides N."/>
            <person name="Mikhailova N."/>
            <person name="Janssen P.H."/>
            <person name="Kuske C.R."/>
            <person name="Richardson P."/>
        </authorList>
    </citation>
    <scope>NUCLEOTIDE SEQUENCE</scope>
    <source>
        <strain evidence="13">Ellin6076</strain>
    </source>
</reference>
<keyword evidence="3 8" id="KW-0237">DNA synthesis</keyword>
<comment type="similarity">
    <text evidence="1 8 12">Belongs to the thymidine kinase family.</text>
</comment>
<dbReference type="AlphaFoldDB" id="Q022C8"/>
<keyword evidence="4 8" id="KW-0808">Transferase</keyword>
<protein>
    <recommendedName>
        <fullName evidence="2 8">Thymidine kinase</fullName>
        <ecNumber evidence="2 8">2.7.1.21</ecNumber>
    </recommendedName>
</protein>
<evidence type="ECO:0000256" key="1">
    <source>
        <dbReference type="ARBA" id="ARBA00007587"/>
    </source>
</evidence>
<dbReference type="SUPFAM" id="SSF52540">
    <property type="entry name" value="P-loop containing nucleoside triphosphate hydrolases"/>
    <property type="match status" value="1"/>
</dbReference>
<feature type="binding site" evidence="10">
    <location>
        <position position="174"/>
    </location>
    <ligand>
        <name>substrate</name>
    </ligand>
</feature>
<keyword evidence="8" id="KW-0862">Zinc</keyword>
<keyword evidence="8" id="KW-0963">Cytoplasm</keyword>
<feature type="binding site" evidence="8">
    <location>
        <position position="178"/>
    </location>
    <ligand>
        <name>Zn(2+)</name>
        <dbReference type="ChEBI" id="CHEBI:29105"/>
    </ligand>
</feature>
<gene>
    <name evidence="8" type="primary">tdk</name>
    <name evidence="13" type="ordered locus">Acid_3198</name>
</gene>
<comment type="subcellular location">
    <subcellularLocation>
        <location evidence="8">Cytoplasm</location>
    </subcellularLocation>
</comment>
<evidence type="ECO:0000256" key="2">
    <source>
        <dbReference type="ARBA" id="ARBA00012118"/>
    </source>
</evidence>
<dbReference type="eggNOG" id="COG1435">
    <property type="taxonomic scope" value="Bacteria"/>
</dbReference>
<dbReference type="PIRSF" id="PIRSF035805">
    <property type="entry name" value="TK_cell"/>
    <property type="match status" value="1"/>
</dbReference>
<evidence type="ECO:0000256" key="10">
    <source>
        <dbReference type="PIRSR" id="PIRSR035805-2"/>
    </source>
</evidence>
<organism evidence="13">
    <name type="scientific">Solibacter usitatus (strain Ellin6076)</name>
    <dbReference type="NCBI Taxonomy" id="234267"/>
    <lineage>
        <taxon>Bacteria</taxon>
        <taxon>Pseudomonadati</taxon>
        <taxon>Acidobacteriota</taxon>
        <taxon>Terriglobia</taxon>
        <taxon>Bryobacterales</taxon>
        <taxon>Solibacteraceae</taxon>
        <taxon>Candidatus Solibacter</taxon>
    </lineage>
</organism>
<evidence type="ECO:0000256" key="9">
    <source>
        <dbReference type="PIRSR" id="PIRSR035805-1"/>
    </source>
</evidence>
<sequence>MDIITGNVGWIEVICGPMFSGKSEELIRRLRRAMIARKRVEVFKPIIDNRYSDDEIVSHGDLRMKSQVVKDAEEITRRIDWRSEVVGIDEANFMGPQLVDVAQRLADSGKQVIISGLDTDYLGRPFAPIPDLLAHAESITKTLAICVRCGNPAKHTQRLRGSEDLIVVGASDMYEARCRRCFEPGIPKQTELDFVKAKRQEKPTS</sequence>
<dbReference type="GO" id="GO:0008270">
    <property type="term" value="F:zinc ion binding"/>
    <property type="evidence" value="ECO:0007669"/>
    <property type="project" value="UniProtKB-UniRule"/>
</dbReference>
<feature type="binding site" evidence="8">
    <location>
        <position position="149"/>
    </location>
    <ligand>
        <name>Zn(2+)</name>
        <dbReference type="ChEBI" id="CHEBI:29105"/>
    </ligand>
</feature>
<proteinExistence type="inferred from homology"/>
<evidence type="ECO:0000313" key="13">
    <source>
        <dbReference type="EMBL" id="ABJ84175.1"/>
    </source>
</evidence>
<dbReference type="NCBIfam" id="NF003296">
    <property type="entry name" value="PRK04296.1-1"/>
    <property type="match status" value="1"/>
</dbReference>
<name>Q022C8_SOLUE</name>
<dbReference type="PANTHER" id="PTHR11441:SF0">
    <property type="entry name" value="THYMIDINE KINASE, CYTOSOLIC"/>
    <property type="match status" value="1"/>
</dbReference>
<dbReference type="GO" id="GO:0004797">
    <property type="term" value="F:thymidine kinase activity"/>
    <property type="evidence" value="ECO:0007669"/>
    <property type="project" value="UniProtKB-UniRule"/>
</dbReference>
<dbReference type="GO" id="GO:0071897">
    <property type="term" value="P:DNA biosynthetic process"/>
    <property type="evidence" value="ECO:0007669"/>
    <property type="project" value="UniProtKB-KW"/>
</dbReference>
<dbReference type="PANTHER" id="PTHR11441">
    <property type="entry name" value="THYMIDINE KINASE"/>
    <property type="match status" value="1"/>
</dbReference>
<evidence type="ECO:0000256" key="11">
    <source>
        <dbReference type="RuleBase" id="RU000544"/>
    </source>
</evidence>
<dbReference type="OrthoDB" id="9781579at2"/>
<evidence type="ECO:0000256" key="3">
    <source>
        <dbReference type="ARBA" id="ARBA00022634"/>
    </source>
</evidence>
<keyword evidence="5 8" id="KW-0547">Nucleotide-binding</keyword>
<comment type="subunit">
    <text evidence="8">Homotetramer.</text>
</comment>
<dbReference type="GO" id="GO:0005524">
    <property type="term" value="F:ATP binding"/>
    <property type="evidence" value="ECO:0007669"/>
    <property type="project" value="UniProtKB-UniRule"/>
</dbReference>
<feature type="binding site" evidence="8">
    <location>
        <begin position="89"/>
        <end position="92"/>
    </location>
    <ligand>
        <name>ATP</name>
        <dbReference type="ChEBI" id="CHEBI:30616"/>
    </ligand>
</feature>
<dbReference type="GO" id="GO:0005829">
    <property type="term" value="C:cytosol"/>
    <property type="evidence" value="ECO:0007669"/>
    <property type="project" value="TreeGrafter"/>
</dbReference>
<dbReference type="HOGENOM" id="CLU_064400_3_0_0"/>
<accession>Q022C8</accession>
<feature type="binding site" evidence="8">
    <location>
        <position position="181"/>
    </location>
    <ligand>
        <name>Zn(2+)</name>
        <dbReference type="ChEBI" id="CHEBI:29105"/>
    </ligand>
</feature>
<dbReference type="InterPro" id="IPR001267">
    <property type="entry name" value="Thymidine_kinase"/>
</dbReference>
<evidence type="ECO:0000256" key="7">
    <source>
        <dbReference type="ARBA" id="ARBA00022840"/>
    </source>
</evidence>